<organism evidence="2 3">
    <name type="scientific">Pseudarcicella hirudinis</name>
    <dbReference type="NCBI Taxonomy" id="1079859"/>
    <lineage>
        <taxon>Bacteria</taxon>
        <taxon>Pseudomonadati</taxon>
        <taxon>Bacteroidota</taxon>
        <taxon>Cytophagia</taxon>
        <taxon>Cytophagales</taxon>
        <taxon>Flectobacillaceae</taxon>
        <taxon>Pseudarcicella</taxon>
    </lineage>
</organism>
<proteinExistence type="predicted"/>
<evidence type="ECO:0000256" key="1">
    <source>
        <dbReference type="SAM" id="SignalP"/>
    </source>
</evidence>
<accession>A0A1I5X9L3</accession>
<dbReference type="RefSeq" id="WP_092018887.1">
    <property type="nucleotide sequence ID" value="NZ_FOXH01000014.1"/>
</dbReference>
<sequence length="233" mass="26704">MNLLFRHIMLCLMFFVVTCSCETHQNSTNRLPEDSDKISTAISDVTGNGYAYWDLLGYQKGEKLPDFTLRNINGERFNLYETLKLGKPVMLITGSTTCDHTRKNLNSINAFTNKYSNKLSIYIIYTQEAHPCDAISPYSLNHEIWESKANIRDHVKASQPRTYGERKALASKWQKTYKVQPTVLIDNPGNDSWKTLGQAPNMMYLIEPDGNVYYKQVWAQMEEVEGVATELVK</sequence>
<dbReference type="Proteomes" id="UP000199306">
    <property type="component" value="Unassembled WGS sequence"/>
</dbReference>
<feature type="signal peptide" evidence="1">
    <location>
        <begin position="1"/>
        <end position="21"/>
    </location>
</feature>
<evidence type="ECO:0000313" key="3">
    <source>
        <dbReference type="Proteomes" id="UP000199306"/>
    </source>
</evidence>
<keyword evidence="1" id="KW-0732">Signal</keyword>
<dbReference type="OrthoDB" id="822198at2"/>
<gene>
    <name evidence="2" type="ORF">SAMN04515674_11415</name>
</gene>
<dbReference type="Gene3D" id="3.40.30.10">
    <property type="entry name" value="Glutaredoxin"/>
    <property type="match status" value="1"/>
</dbReference>
<dbReference type="Pfam" id="PF00837">
    <property type="entry name" value="T4_deiodinase"/>
    <property type="match status" value="1"/>
</dbReference>
<dbReference type="PANTHER" id="PTHR11781:SF22">
    <property type="entry name" value="TYPE I IODOTHYRONINE DEIODINASE"/>
    <property type="match status" value="1"/>
</dbReference>
<dbReference type="InterPro" id="IPR036249">
    <property type="entry name" value="Thioredoxin-like_sf"/>
</dbReference>
<name>A0A1I5X9L3_9BACT</name>
<dbReference type="GO" id="GO:0004800">
    <property type="term" value="F:thyroxine 5'-deiodinase activity"/>
    <property type="evidence" value="ECO:0007669"/>
    <property type="project" value="InterPro"/>
</dbReference>
<feature type="chain" id="PRO_5011595902" evidence="1">
    <location>
        <begin position="22"/>
        <end position="233"/>
    </location>
</feature>
<reference evidence="2 3" key="1">
    <citation type="submission" date="2016-10" db="EMBL/GenBank/DDBJ databases">
        <authorList>
            <person name="de Groot N.N."/>
        </authorList>
    </citation>
    <scope>NUCLEOTIDE SEQUENCE [LARGE SCALE GENOMIC DNA]</scope>
    <source>
        <strain evidence="3">E92,LMG 26720,CCM 7988</strain>
    </source>
</reference>
<evidence type="ECO:0000313" key="2">
    <source>
        <dbReference type="EMBL" id="SFQ28665.1"/>
    </source>
</evidence>
<dbReference type="PANTHER" id="PTHR11781">
    <property type="entry name" value="IODOTHYRONINE DEIODINASE"/>
    <property type="match status" value="1"/>
</dbReference>
<protein>
    <submittedName>
        <fullName evidence="2">Iodothyronine deiodinase</fullName>
    </submittedName>
</protein>
<dbReference type="AlphaFoldDB" id="A0A1I5X9L3"/>
<keyword evidence="3" id="KW-1185">Reference proteome</keyword>
<dbReference type="InterPro" id="IPR000643">
    <property type="entry name" value="Iodothyronine_deiodinase"/>
</dbReference>
<dbReference type="SUPFAM" id="SSF52833">
    <property type="entry name" value="Thioredoxin-like"/>
    <property type="match status" value="1"/>
</dbReference>
<dbReference type="EMBL" id="FOXH01000014">
    <property type="protein sequence ID" value="SFQ28665.1"/>
    <property type="molecule type" value="Genomic_DNA"/>
</dbReference>
<dbReference type="PROSITE" id="PS51257">
    <property type="entry name" value="PROKAR_LIPOPROTEIN"/>
    <property type="match status" value="1"/>
</dbReference>